<protein>
    <submittedName>
        <fullName evidence="7">MFS transporter</fullName>
    </submittedName>
</protein>
<evidence type="ECO:0000313" key="8">
    <source>
        <dbReference type="Proteomes" id="UP001595699"/>
    </source>
</evidence>
<dbReference type="PANTHER" id="PTHR23513:SF11">
    <property type="entry name" value="STAPHYLOFERRIN A TRANSPORTER"/>
    <property type="match status" value="1"/>
</dbReference>
<evidence type="ECO:0000256" key="2">
    <source>
        <dbReference type="ARBA" id="ARBA00022475"/>
    </source>
</evidence>
<dbReference type="CDD" id="cd06173">
    <property type="entry name" value="MFS_MefA_like"/>
    <property type="match status" value="1"/>
</dbReference>
<comment type="caution">
    <text evidence="7">The sequence shown here is derived from an EMBL/GenBank/DDBJ whole genome shotgun (WGS) entry which is preliminary data.</text>
</comment>
<dbReference type="PANTHER" id="PTHR23513">
    <property type="entry name" value="INTEGRAL MEMBRANE EFFLUX PROTEIN-RELATED"/>
    <property type="match status" value="1"/>
</dbReference>
<evidence type="ECO:0000256" key="5">
    <source>
        <dbReference type="ARBA" id="ARBA00023136"/>
    </source>
</evidence>
<proteinExistence type="predicted"/>
<keyword evidence="5 6" id="KW-0472">Membrane</keyword>
<dbReference type="RefSeq" id="WP_239554035.1">
    <property type="nucleotide sequence ID" value="NZ_JAFBCM010000001.1"/>
</dbReference>
<dbReference type="InterPro" id="IPR011701">
    <property type="entry name" value="MFS"/>
</dbReference>
<feature type="transmembrane region" description="Helical" evidence="6">
    <location>
        <begin position="143"/>
        <end position="165"/>
    </location>
</feature>
<feature type="transmembrane region" description="Helical" evidence="6">
    <location>
        <begin position="53"/>
        <end position="74"/>
    </location>
</feature>
<dbReference type="InterPro" id="IPR036259">
    <property type="entry name" value="MFS_trans_sf"/>
</dbReference>
<evidence type="ECO:0000256" key="6">
    <source>
        <dbReference type="SAM" id="Phobius"/>
    </source>
</evidence>
<evidence type="ECO:0000256" key="4">
    <source>
        <dbReference type="ARBA" id="ARBA00022989"/>
    </source>
</evidence>
<keyword evidence="4 6" id="KW-1133">Transmembrane helix</keyword>
<feature type="transmembrane region" description="Helical" evidence="6">
    <location>
        <begin position="313"/>
        <end position="338"/>
    </location>
</feature>
<dbReference type="Pfam" id="PF07690">
    <property type="entry name" value="MFS_1"/>
    <property type="match status" value="1"/>
</dbReference>
<feature type="transmembrane region" description="Helical" evidence="6">
    <location>
        <begin position="227"/>
        <end position="245"/>
    </location>
</feature>
<keyword evidence="3 6" id="KW-0812">Transmembrane</keyword>
<keyword evidence="8" id="KW-1185">Reference proteome</keyword>
<feature type="transmembrane region" description="Helical" evidence="6">
    <location>
        <begin position="257"/>
        <end position="277"/>
    </location>
</feature>
<sequence length="400" mass="41257">MEGHAVSYRAVFGVREFQALFAAYTVSVAGDQLARVALSILVYDRTGSPAWTALTYALTFLPDLIGGPLLSGLADRYPRRAVMIVCDAARAGLVALMAVPNMPLLLVVALLVAVQLVGSPATAARGSLLPQVLGEDAYPAGQAAMQTVFQIALVIGFVGGGGLVATMGTSGALLVDAATFVFAAGIVWWRVRPRPAAAGDQEVVKRGWWSDVVAGAGLVWGDLKLRALVAFACVSGFYVTGEALATPYAKGLGGGPLAVGLLFASYAVGSAAGMLALGRLDKPLRLRMMPPMAVASCLPLVVCFVNPPLPVVAALFVLSGLGASYNLVASTTFVLAVPDDRRGQAFGLAVTALRVAQGLGVALAGLAAEYARPHLVLGVIGTLGVLFALGVWQTWRRANA</sequence>
<comment type="subcellular location">
    <subcellularLocation>
        <location evidence="1">Cell membrane</location>
        <topology evidence="1">Multi-pass membrane protein</topology>
    </subcellularLocation>
</comment>
<reference evidence="8" key="1">
    <citation type="journal article" date="2019" name="Int. J. Syst. Evol. Microbiol.">
        <title>The Global Catalogue of Microorganisms (GCM) 10K type strain sequencing project: providing services to taxonomists for standard genome sequencing and annotation.</title>
        <authorList>
            <consortium name="The Broad Institute Genomics Platform"/>
            <consortium name="The Broad Institute Genome Sequencing Center for Infectious Disease"/>
            <person name="Wu L."/>
            <person name="Ma J."/>
        </authorList>
    </citation>
    <scope>NUCLEOTIDE SEQUENCE [LARGE SCALE GENOMIC DNA]</scope>
    <source>
        <strain evidence="8">CGMCC 4.7241</strain>
    </source>
</reference>
<accession>A0ABV7Y5K6</accession>
<organism evidence="7 8">
    <name type="scientific">Tenggerimyces flavus</name>
    <dbReference type="NCBI Taxonomy" id="1708749"/>
    <lineage>
        <taxon>Bacteria</taxon>
        <taxon>Bacillati</taxon>
        <taxon>Actinomycetota</taxon>
        <taxon>Actinomycetes</taxon>
        <taxon>Propionibacteriales</taxon>
        <taxon>Nocardioidaceae</taxon>
        <taxon>Tenggerimyces</taxon>
    </lineage>
</organism>
<evidence type="ECO:0000256" key="1">
    <source>
        <dbReference type="ARBA" id="ARBA00004651"/>
    </source>
</evidence>
<evidence type="ECO:0000313" key="7">
    <source>
        <dbReference type="EMBL" id="MFC3760077.1"/>
    </source>
</evidence>
<feature type="transmembrane region" description="Helical" evidence="6">
    <location>
        <begin position="345"/>
        <end position="368"/>
    </location>
</feature>
<dbReference type="EMBL" id="JBHRZH010000004">
    <property type="protein sequence ID" value="MFC3760077.1"/>
    <property type="molecule type" value="Genomic_DNA"/>
</dbReference>
<dbReference type="Gene3D" id="1.20.1250.20">
    <property type="entry name" value="MFS general substrate transporter like domains"/>
    <property type="match status" value="1"/>
</dbReference>
<feature type="transmembrane region" description="Helical" evidence="6">
    <location>
        <begin position="104"/>
        <end position="123"/>
    </location>
</feature>
<feature type="transmembrane region" description="Helical" evidence="6">
    <location>
        <begin position="289"/>
        <end position="307"/>
    </location>
</feature>
<gene>
    <name evidence="7" type="ORF">ACFOUW_04460</name>
</gene>
<dbReference type="Proteomes" id="UP001595699">
    <property type="component" value="Unassembled WGS sequence"/>
</dbReference>
<keyword evidence="2" id="KW-1003">Cell membrane</keyword>
<dbReference type="SUPFAM" id="SSF103473">
    <property type="entry name" value="MFS general substrate transporter"/>
    <property type="match status" value="1"/>
</dbReference>
<evidence type="ECO:0000256" key="3">
    <source>
        <dbReference type="ARBA" id="ARBA00022692"/>
    </source>
</evidence>
<feature type="transmembrane region" description="Helical" evidence="6">
    <location>
        <begin position="171"/>
        <end position="189"/>
    </location>
</feature>
<feature type="transmembrane region" description="Helical" evidence="6">
    <location>
        <begin position="374"/>
        <end position="392"/>
    </location>
</feature>
<name>A0ABV7Y5K6_9ACTN</name>